<protein>
    <submittedName>
        <fullName evidence="4">Uncharacterized protein</fullName>
    </submittedName>
</protein>
<evidence type="ECO:0000256" key="2">
    <source>
        <dbReference type="SAM" id="SignalP"/>
    </source>
</evidence>
<dbReference type="Proteomes" id="UP000887561">
    <property type="component" value="Unplaced"/>
</dbReference>
<evidence type="ECO:0000313" key="3">
    <source>
        <dbReference type="Proteomes" id="UP000887561"/>
    </source>
</evidence>
<evidence type="ECO:0000313" key="4">
    <source>
        <dbReference type="WBParaSite" id="scaffold16185_cov160.g18150"/>
    </source>
</evidence>
<feature type="signal peptide" evidence="2">
    <location>
        <begin position="1"/>
        <end position="22"/>
    </location>
</feature>
<keyword evidence="3" id="KW-1185">Reference proteome</keyword>
<keyword evidence="2" id="KW-0732">Signal</keyword>
<organism evidence="3 4">
    <name type="scientific">Meloidogyne javanica</name>
    <name type="common">Root-knot nematode worm</name>
    <dbReference type="NCBI Taxonomy" id="6303"/>
    <lineage>
        <taxon>Eukaryota</taxon>
        <taxon>Metazoa</taxon>
        <taxon>Ecdysozoa</taxon>
        <taxon>Nematoda</taxon>
        <taxon>Chromadorea</taxon>
        <taxon>Rhabditida</taxon>
        <taxon>Tylenchina</taxon>
        <taxon>Tylenchomorpha</taxon>
        <taxon>Tylenchoidea</taxon>
        <taxon>Meloidogynidae</taxon>
        <taxon>Meloidogyninae</taxon>
        <taxon>Meloidogyne</taxon>
        <taxon>Meloidogyne incognita group</taxon>
    </lineage>
</organism>
<feature type="chain" id="PRO_5038046692" evidence="2">
    <location>
        <begin position="23"/>
        <end position="100"/>
    </location>
</feature>
<feature type="region of interest" description="Disordered" evidence="1">
    <location>
        <begin position="26"/>
        <end position="48"/>
    </location>
</feature>
<proteinExistence type="predicted"/>
<sequence length="100" mass="10821">MFTHHLQFLLILLLLTTPPVLPQFGGPQFGGPPLNAPPNNAFPPIGNNLGGGFQSDPCAAMCGGPNMGNSVQHQQPLQQFALMPPNGQQMQQRDERSYKN</sequence>
<reference evidence="4" key="1">
    <citation type="submission" date="2022-11" db="UniProtKB">
        <authorList>
            <consortium name="WormBaseParasite"/>
        </authorList>
    </citation>
    <scope>IDENTIFICATION</scope>
</reference>
<feature type="compositionally biased region" description="Low complexity" evidence="1">
    <location>
        <begin position="26"/>
        <end position="47"/>
    </location>
</feature>
<accession>A0A915LPN5</accession>
<name>A0A915LPN5_MELJA</name>
<evidence type="ECO:0000256" key="1">
    <source>
        <dbReference type="SAM" id="MobiDB-lite"/>
    </source>
</evidence>
<dbReference type="WBParaSite" id="scaffold16185_cov160.g18150">
    <property type="protein sequence ID" value="scaffold16185_cov160.g18150"/>
    <property type="gene ID" value="scaffold16185_cov160.g18150"/>
</dbReference>
<dbReference type="AlphaFoldDB" id="A0A915LPN5"/>